<evidence type="ECO:0000313" key="13">
    <source>
        <dbReference type="EMBL" id="AFM23564.1"/>
    </source>
</evidence>
<dbReference type="InterPro" id="IPR003661">
    <property type="entry name" value="HisK_dim/P_dom"/>
</dbReference>
<keyword evidence="6" id="KW-0418">Kinase</keyword>
<dbReference type="HOGENOM" id="CLU_000445_114_39_7"/>
<dbReference type="RefSeq" id="WP_014808720.1">
    <property type="nucleotide sequence ID" value="NC_018025.1"/>
</dbReference>
<dbReference type="Pfam" id="PF00512">
    <property type="entry name" value="HisKA"/>
    <property type="match status" value="1"/>
</dbReference>
<dbReference type="Proteomes" id="UP000006055">
    <property type="component" value="Chromosome"/>
</dbReference>
<dbReference type="SUPFAM" id="SSF55874">
    <property type="entry name" value="ATPase domain of HSP90 chaperone/DNA topoisomerase II/histidine kinase"/>
    <property type="match status" value="1"/>
</dbReference>
<feature type="coiled-coil region" evidence="9">
    <location>
        <begin position="133"/>
        <end position="160"/>
    </location>
</feature>
<evidence type="ECO:0000256" key="4">
    <source>
        <dbReference type="ARBA" id="ARBA00022679"/>
    </source>
</evidence>
<dbReference type="PRINTS" id="PR00344">
    <property type="entry name" value="BCTRLSENSOR"/>
</dbReference>
<evidence type="ECO:0000313" key="14">
    <source>
        <dbReference type="Proteomes" id="UP000006055"/>
    </source>
</evidence>
<accession>I4C1X3</accession>
<evidence type="ECO:0000256" key="3">
    <source>
        <dbReference type="ARBA" id="ARBA00022553"/>
    </source>
</evidence>
<keyword evidence="5" id="KW-0547">Nucleotide-binding</keyword>
<dbReference type="EC" id="2.7.13.3" evidence="2"/>
<dbReference type="STRING" id="706587.Desti_0840"/>
<dbReference type="PROSITE" id="PS50112">
    <property type="entry name" value="PAS"/>
    <property type="match status" value="1"/>
</dbReference>
<dbReference type="SMART" id="SM00387">
    <property type="entry name" value="HATPase_c"/>
    <property type="match status" value="1"/>
</dbReference>
<dbReference type="CDD" id="cd00082">
    <property type="entry name" value="HisKA"/>
    <property type="match status" value="1"/>
</dbReference>
<keyword evidence="8" id="KW-0902">Two-component regulatory system</keyword>
<dbReference type="CDD" id="cd00075">
    <property type="entry name" value="HATPase"/>
    <property type="match status" value="1"/>
</dbReference>
<dbReference type="eggNOG" id="COG4191">
    <property type="taxonomic scope" value="Bacteria"/>
</dbReference>
<evidence type="ECO:0000259" key="11">
    <source>
        <dbReference type="PROSITE" id="PS50112"/>
    </source>
</evidence>
<feature type="domain" description="PAS" evidence="11">
    <location>
        <begin position="177"/>
        <end position="226"/>
    </location>
</feature>
<dbReference type="SMART" id="SM00091">
    <property type="entry name" value="PAS"/>
    <property type="match status" value="1"/>
</dbReference>
<evidence type="ECO:0000256" key="7">
    <source>
        <dbReference type="ARBA" id="ARBA00022840"/>
    </source>
</evidence>
<dbReference type="KEGG" id="dti:Desti_0840"/>
<keyword evidence="9" id="KW-0175">Coiled coil</keyword>
<dbReference type="SUPFAM" id="SSF55785">
    <property type="entry name" value="PYP-like sensor domain (PAS domain)"/>
    <property type="match status" value="1"/>
</dbReference>
<dbReference type="PATRIC" id="fig|706587.4.peg.952"/>
<name>I4C1X3_DESTA</name>
<dbReference type="InterPro" id="IPR036097">
    <property type="entry name" value="HisK_dim/P_sf"/>
</dbReference>
<dbReference type="NCBIfam" id="TIGR00229">
    <property type="entry name" value="sensory_box"/>
    <property type="match status" value="1"/>
</dbReference>
<organism evidence="13 14">
    <name type="scientific">Desulfomonile tiedjei (strain ATCC 49306 / DSM 6799 / DCB-1)</name>
    <dbReference type="NCBI Taxonomy" id="706587"/>
    <lineage>
        <taxon>Bacteria</taxon>
        <taxon>Pseudomonadati</taxon>
        <taxon>Thermodesulfobacteriota</taxon>
        <taxon>Desulfomonilia</taxon>
        <taxon>Desulfomonilales</taxon>
        <taxon>Desulfomonilaceae</taxon>
        <taxon>Desulfomonile</taxon>
    </lineage>
</organism>
<evidence type="ECO:0000256" key="2">
    <source>
        <dbReference type="ARBA" id="ARBA00012438"/>
    </source>
</evidence>
<feature type="domain" description="Histidine kinase" evidence="10">
    <location>
        <begin position="293"/>
        <end position="503"/>
    </location>
</feature>
<keyword evidence="4" id="KW-0808">Transferase</keyword>
<dbReference type="InterPro" id="IPR005467">
    <property type="entry name" value="His_kinase_dom"/>
</dbReference>
<feature type="domain" description="PAC" evidence="12">
    <location>
        <begin position="230"/>
        <end position="280"/>
    </location>
</feature>
<evidence type="ECO:0000256" key="6">
    <source>
        <dbReference type="ARBA" id="ARBA00022777"/>
    </source>
</evidence>
<dbReference type="PANTHER" id="PTHR43065:SF10">
    <property type="entry name" value="PEROXIDE STRESS-ACTIVATED HISTIDINE KINASE MAK3"/>
    <property type="match status" value="1"/>
</dbReference>
<evidence type="ECO:0000256" key="8">
    <source>
        <dbReference type="ARBA" id="ARBA00023012"/>
    </source>
</evidence>
<evidence type="ECO:0000256" key="1">
    <source>
        <dbReference type="ARBA" id="ARBA00000085"/>
    </source>
</evidence>
<proteinExistence type="predicted"/>
<sequence length="503" mass="57325">MDLADVLDRYHKQIVETWAYHMLNDQSSRYSDEPAEELTTLIDYATSCFRKALVDDQWTDLGQFINFIAHKRLHGGFTLSEVQRAFEQYRATVIPLLVANIQPPFLMQTLLRLHQIMVSTVTRFSAYFQDLHEELLRNQAKFLEQEVADRTRKLAESERKYKILVEDINDGYFVLVDGTIVYANNAFAQMHGYESHDILGRHYLDFVAPESSAAVRTAYSGSRDGTVLASRLEYLRLHRDGRQLPTEIMAKLTSYGGESANIGICRDISERVELERKTREAEKLNALAKFTASLAHEVNNPLTAIKMNVQMFSESQLPEKDRGKLLSTTLHEIEQIRRCITEMMNLTIPFRLNCRFVSLRDLVEGCLRIVEQRIAYQGVRVLCRLSGKVTEVWVDPERMEQALINLLLNALEALPKQGRIFVSSRASWEKGQPSIHIRIADNGPGIPKEKRPYVFDPFFSQKAGGIGLGLGNVKKIVEAHGGRVEVTERIPQGIAFTLVLPQK</sequence>
<keyword evidence="3" id="KW-0597">Phosphoprotein</keyword>
<protein>
    <recommendedName>
        <fullName evidence="2">histidine kinase</fullName>
        <ecNumber evidence="2">2.7.13.3</ecNumber>
    </recommendedName>
</protein>
<keyword evidence="14" id="KW-1185">Reference proteome</keyword>
<dbReference type="Pfam" id="PF02518">
    <property type="entry name" value="HATPase_c"/>
    <property type="match status" value="1"/>
</dbReference>
<dbReference type="Gene3D" id="1.10.287.130">
    <property type="match status" value="1"/>
</dbReference>
<dbReference type="AlphaFoldDB" id="I4C1X3"/>
<dbReference type="GO" id="GO:0005524">
    <property type="term" value="F:ATP binding"/>
    <property type="evidence" value="ECO:0007669"/>
    <property type="project" value="UniProtKB-KW"/>
</dbReference>
<evidence type="ECO:0000256" key="5">
    <source>
        <dbReference type="ARBA" id="ARBA00022741"/>
    </source>
</evidence>
<evidence type="ECO:0000256" key="9">
    <source>
        <dbReference type="SAM" id="Coils"/>
    </source>
</evidence>
<gene>
    <name evidence="13" type="ordered locus">Desti_0840</name>
</gene>
<dbReference type="OrthoDB" id="5497171at2"/>
<dbReference type="Gene3D" id="3.30.565.10">
    <property type="entry name" value="Histidine kinase-like ATPase, C-terminal domain"/>
    <property type="match status" value="1"/>
</dbReference>
<comment type="catalytic activity">
    <reaction evidence="1">
        <text>ATP + protein L-histidine = ADP + protein N-phospho-L-histidine.</text>
        <dbReference type="EC" id="2.7.13.3"/>
    </reaction>
</comment>
<dbReference type="InterPro" id="IPR004358">
    <property type="entry name" value="Sig_transdc_His_kin-like_C"/>
</dbReference>
<dbReference type="SUPFAM" id="SSF47384">
    <property type="entry name" value="Homodimeric domain of signal transducing histidine kinase"/>
    <property type="match status" value="1"/>
</dbReference>
<dbReference type="CDD" id="cd00130">
    <property type="entry name" value="PAS"/>
    <property type="match status" value="1"/>
</dbReference>
<dbReference type="Pfam" id="PF13426">
    <property type="entry name" value="PAS_9"/>
    <property type="match status" value="1"/>
</dbReference>
<keyword evidence="7" id="KW-0067">ATP-binding</keyword>
<dbReference type="GO" id="GO:0000155">
    <property type="term" value="F:phosphorelay sensor kinase activity"/>
    <property type="evidence" value="ECO:0007669"/>
    <property type="project" value="InterPro"/>
</dbReference>
<dbReference type="EMBL" id="CP003360">
    <property type="protein sequence ID" value="AFM23564.1"/>
    <property type="molecule type" value="Genomic_DNA"/>
</dbReference>
<reference evidence="14" key="1">
    <citation type="submission" date="2012-06" db="EMBL/GenBank/DDBJ databases">
        <title>Complete sequence of chromosome of Desulfomonile tiedjei DSM 6799.</title>
        <authorList>
            <person name="Lucas S."/>
            <person name="Copeland A."/>
            <person name="Lapidus A."/>
            <person name="Glavina del Rio T."/>
            <person name="Dalin E."/>
            <person name="Tice H."/>
            <person name="Bruce D."/>
            <person name="Goodwin L."/>
            <person name="Pitluck S."/>
            <person name="Peters L."/>
            <person name="Ovchinnikova G."/>
            <person name="Zeytun A."/>
            <person name="Lu M."/>
            <person name="Kyrpides N."/>
            <person name="Mavromatis K."/>
            <person name="Ivanova N."/>
            <person name="Brettin T."/>
            <person name="Detter J.C."/>
            <person name="Han C."/>
            <person name="Larimer F."/>
            <person name="Land M."/>
            <person name="Hauser L."/>
            <person name="Markowitz V."/>
            <person name="Cheng J.-F."/>
            <person name="Hugenholtz P."/>
            <person name="Woyke T."/>
            <person name="Wu D."/>
            <person name="Spring S."/>
            <person name="Schroeder M."/>
            <person name="Brambilla E."/>
            <person name="Klenk H.-P."/>
            <person name="Eisen J.A."/>
        </authorList>
    </citation>
    <scope>NUCLEOTIDE SEQUENCE [LARGE SCALE GENOMIC DNA]</scope>
    <source>
        <strain evidence="14">ATCC 49306 / DSM 6799 / DCB-1</strain>
    </source>
</reference>
<dbReference type="Gene3D" id="3.30.450.20">
    <property type="entry name" value="PAS domain"/>
    <property type="match status" value="1"/>
</dbReference>
<dbReference type="InterPro" id="IPR035965">
    <property type="entry name" value="PAS-like_dom_sf"/>
</dbReference>
<dbReference type="SMART" id="SM00388">
    <property type="entry name" value="HisKA"/>
    <property type="match status" value="1"/>
</dbReference>
<dbReference type="PANTHER" id="PTHR43065">
    <property type="entry name" value="SENSOR HISTIDINE KINASE"/>
    <property type="match status" value="1"/>
</dbReference>
<dbReference type="InterPro" id="IPR000014">
    <property type="entry name" value="PAS"/>
</dbReference>
<dbReference type="InterPro" id="IPR000700">
    <property type="entry name" value="PAS-assoc_C"/>
</dbReference>
<dbReference type="InterPro" id="IPR036890">
    <property type="entry name" value="HATPase_C_sf"/>
</dbReference>
<evidence type="ECO:0000259" key="12">
    <source>
        <dbReference type="PROSITE" id="PS50113"/>
    </source>
</evidence>
<dbReference type="PROSITE" id="PS50109">
    <property type="entry name" value="HIS_KIN"/>
    <property type="match status" value="1"/>
</dbReference>
<evidence type="ECO:0000259" key="10">
    <source>
        <dbReference type="PROSITE" id="PS50109"/>
    </source>
</evidence>
<dbReference type="InterPro" id="IPR003594">
    <property type="entry name" value="HATPase_dom"/>
</dbReference>
<dbReference type="PROSITE" id="PS50113">
    <property type="entry name" value="PAC"/>
    <property type="match status" value="1"/>
</dbReference>